<evidence type="ECO:0000256" key="2">
    <source>
        <dbReference type="ARBA" id="ARBA00023163"/>
    </source>
</evidence>
<gene>
    <name evidence="3" type="ORF">C7P63_07715</name>
</gene>
<organism evidence="3 4">
    <name type="scientific">Vagococcus humatus</name>
    <dbReference type="NCBI Taxonomy" id="1889241"/>
    <lineage>
        <taxon>Bacteria</taxon>
        <taxon>Bacillati</taxon>
        <taxon>Bacillota</taxon>
        <taxon>Bacilli</taxon>
        <taxon>Lactobacillales</taxon>
        <taxon>Enterococcaceae</taxon>
        <taxon>Vagococcus</taxon>
    </lineage>
</organism>
<dbReference type="InterPro" id="IPR036388">
    <property type="entry name" value="WH-like_DNA-bd_sf"/>
</dbReference>
<dbReference type="OrthoDB" id="1767844at2"/>
<dbReference type="RefSeq" id="WP_125943599.1">
    <property type="nucleotide sequence ID" value="NZ_PXZH01000004.1"/>
</dbReference>
<dbReference type="Gene3D" id="1.10.10.10">
    <property type="entry name" value="Winged helix-like DNA-binding domain superfamily/Winged helix DNA-binding domain"/>
    <property type="match status" value="1"/>
</dbReference>
<dbReference type="SUPFAM" id="SSF46894">
    <property type="entry name" value="C-terminal effector domain of the bipartite response regulators"/>
    <property type="match status" value="1"/>
</dbReference>
<evidence type="ECO:0000313" key="4">
    <source>
        <dbReference type="Proteomes" id="UP000277864"/>
    </source>
</evidence>
<sequence>MKLVLSECINRVKENDSDALVDLYHQYKPIVFVLMNKYRIQEFDRNDWLQEGLICCYLSASSYEADKGISFGYYFKLNFIRRIFSVLRSQYAKKRNESQPVESLDSYLETHYELPVVFLKRSQNLVLENQLILKDELEATLEQFSPFELDVFVKYLEGKENEDIGSELECSVKQVKNAFDRISQKTKIYRM</sequence>
<dbReference type="EMBL" id="PXZH01000004">
    <property type="protein sequence ID" value="RST88922.1"/>
    <property type="molecule type" value="Genomic_DNA"/>
</dbReference>
<keyword evidence="1" id="KW-0805">Transcription regulation</keyword>
<dbReference type="NCBIfam" id="TIGR02937">
    <property type="entry name" value="sigma70-ECF"/>
    <property type="match status" value="1"/>
</dbReference>
<dbReference type="GO" id="GO:0003677">
    <property type="term" value="F:DNA binding"/>
    <property type="evidence" value="ECO:0007669"/>
    <property type="project" value="InterPro"/>
</dbReference>
<keyword evidence="4" id="KW-1185">Reference proteome</keyword>
<name>A0A429Z5E2_9ENTE</name>
<accession>A0A429Z5E2</accession>
<protein>
    <submittedName>
        <fullName evidence="3">Uncharacterized protein</fullName>
    </submittedName>
</protein>
<dbReference type="GO" id="GO:0003700">
    <property type="term" value="F:DNA-binding transcription factor activity"/>
    <property type="evidence" value="ECO:0007669"/>
    <property type="project" value="InterPro"/>
</dbReference>
<dbReference type="Gene3D" id="1.10.1740.10">
    <property type="match status" value="1"/>
</dbReference>
<dbReference type="Proteomes" id="UP000277864">
    <property type="component" value="Unassembled WGS sequence"/>
</dbReference>
<dbReference type="GO" id="GO:0006352">
    <property type="term" value="P:DNA-templated transcription initiation"/>
    <property type="evidence" value="ECO:0007669"/>
    <property type="project" value="InterPro"/>
</dbReference>
<proteinExistence type="predicted"/>
<comment type="caution">
    <text evidence="3">The sequence shown here is derived from an EMBL/GenBank/DDBJ whole genome shotgun (WGS) entry which is preliminary data.</text>
</comment>
<keyword evidence="2" id="KW-0804">Transcription</keyword>
<dbReference type="InterPro" id="IPR013325">
    <property type="entry name" value="RNA_pol_sigma_r2"/>
</dbReference>
<evidence type="ECO:0000256" key="1">
    <source>
        <dbReference type="ARBA" id="ARBA00023015"/>
    </source>
</evidence>
<evidence type="ECO:0000313" key="3">
    <source>
        <dbReference type="EMBL" id="RST88922.1"/>
    </source>
</evidence>
<dbReference type="AlphaFoldDB" id="A0A429Z5E2"/>
<dbReference type="InterPro" id="IPR016032">
    <property type="entry name" value="Sig_transdc_resp-reg_C-effctor"/>
</dbReference>
<reference evidence="3 4" key="1">
    <citation type="submission" date="2018-03" db="EMBL/GenBank/DDBJ databases">
        <authorList>
            <person name="Gulvik C.A."/>
        </authorList>
    </citation>
    <scope>NUCLEOTIDE SEQUENCE [LARGE SCALE GENOMIC DNA]</scope>
    <source>
        <strain evidence="3 4">JCM 31581</strain>
    </source>
</reference>
<dbReference type="SUPFAM" id="SSF88946">
    <property type="entry name" value="Sigma2 domain of RNA polymerase sigma factors"/>
    <property type="match status" value="1"/>
</dbReference>
<dbReference type="InterPro" id="IPR014284">
    <property type="entry name" value="RNA_pol_sigma-70_dom"/>
</dbReference>